<organism evidence="2 3">
    <name type="scientific">Diatrype stigma</name>
    <dbReference type="NCBI Taxonomy" id="117547"/>
    <lineage>
        <taxon>Eukaryota</taxon>
        <taxon>Fungi</taxon>
        <taxon>Dikarya</taxon>
        <taxon>Ascomycota</taxon>
        <taxon>Pezizomycotina</taxon>
        <taxon>Sordariomycetes</taxon>
        <taxon>Xylariomycetidae</taxon>
        <taxon>Xylariales</taxon>
        <taxon>Diatrypaceae</taxon>
        <taxon>Diatrype</taxon>
    </lineage>
</organism>
<feature type="region of interest" description="Disordered" evidence="1">
    <location>
        <begin position="454"/>
        <end position="518"/>
    </location>
</feature>
<sequence>MESSPLIKAHDHARVASTATHTADTTVAINEHTRAAGEFANAARNTNSVEALRTLKLLEQHHQRLSELLQLPFKRPAQNTNNTDESGTQEKDDTAAATTTGGTSSAQSAHSSNAVNVEKGGQPLPTLARQPKYPSRDLGASIASNLASARGIRSKYRGQPLSPSVSNTEAPGNVNVEAGSRKNGSRVKMQDMLEHSEKSSPVGSPEKMATRQHNSSTASQQDRETPLASPTTATPSSGDEGFSKFYSAFGTIINRISAPLAFAGLPLISEEQSSSEQPAPIPVPEPTTHNKRLRLKPSPSVAAEPDISKIYSKATLRAISRDGQSGTDSFYVVPTSGHTASYASILSYADKEKRRRSNRNNEPGGDGRGGKGLMMAEDADEDDFVDARESQQMPHSRSPPRLRKRGAGGKGGGGSGGYGHGPELAHVVEELYLENKSLKDALDKLSKRLHAFESMSQNSGMRLAESMRLMRPGSPPPSSAAAATSPSPAAAARTVRGAGDATGAGAGAGASDDLVKRNRELEEQLMQASRQMTEMERDYTKARANLARYRERWEQLKAGAKARRTGTQGGTSETADEAMAGASSSAAAAAGTRSPSLA</sequence>
<protein>
    <submittedName>
        <fullName evidence="2">Uncharacterized protein</fullName>
    </submittedName>
</protein>
<dbReference type="Gene3D" id="1.20.58.80">
    <property type="entry name" value="Phosphotransferase system, lactose/cellobiose-type IIA subunit"/>
    <property type="match status" value="1"/>
</dbReference>
<feature type="region of interest" description="Disordered" evidence="1">
    <location>
        <begin position="557"/>
        <end position="598"/>
    </location>
</feature>
<dbReference type="EMBL" id="JAKJXP020000066">
    <property type="protein sequence ID" value="KAK7750310.1"/>
    <property type="molecule type" value="Genomic_DNA"/>
</dbReference>
<dbReference type="SUPFAM" id="SSF140361">
    <property type="entry name" value="MIT domain-like"/>
    <property type="match status" value="1"/>
</dbReference>
<feature type="compositionally biased region" description="Polar residues" evidence="1">
    <location>
        <begin position="161"/>
        <end position="170"/>
    </location>
</feature>
<feature type="compositionally biased region" description="Basic and acidic residues" evidence="1">
    <location>
        <begin position="188"/>
        <end position="198"/>
    </location>
</feature>
<feature type="compositionally biased region" description="Basic residues" evidence="1">
    <location>
        <begin position="398"/>
        <end position="407"/>
    </location>
</feature>
<name>A0AAN9UQA1_9PEZI</name>
<feature type="compositionally biased region" description="Low complexity" evidence="1">
    <location>
        <begin position="577"/>
        <end position="598"/>
    </location>
</feature>
<feature type="compositionally biased region" description="Low complexity" evidence="1">
    <location>
        <begin position="95"/>
        <end position="112"/>
    </location>
</feature>
<feature type="compositionally biased region" description="Gly residues" evidence="1">
    <location>
        <begin position="408"/>
        <end position="420"/>
    </location>
</feature>
<feature type="compositionally biased region" description="Polar residues" evidence="1">
    <location>
        <begin position="211"/>
        <end position="220"/>
    </location>
</feature>
<feature type="region of interest" description="Disordered" evidence="1">
    <location>
        <begin position="271"/>
        <end position="301"/>
    </location>
</feature>
<gene>
    <name evidence="2" type="ORF">SLS62_007717</name>
</gene>
<evidence type="ECO:0000256" key="1">
    <source>
        <dbReference type="SAM" id="MobiDB-lite"/>
    </source>
</evidence>
<feature type="region of interest" description="Disordered" evidence="1">
    <location>
        <begin position="68"/>
        <end position="136"/>
    </location>
</feature>
<feature type="compositionally biased region" description="Polar residues" evidence="1">
    <location>
        <begin position="77"/>
        <end position="86"/>
    </location>
</feature>
<dbReference type="Proteomes" id="UP001320420">
    <property type="component" value="Unassembled WGS sequence"/>
</dbReference>
<reference evidence="2 3" key="1">
    <citation type="submission" date="2024-02" db="EMBL/GenBank/DDBJ databases">
        <title>De novo assembly and annotation of 12 fungi associated with fruit tree decline syndrome in Ontario, Canada.</title>
        <authorList>
            <person name="Sulman M."/>
            <person name="Ellouze W."/>
            <person name="Ilyukhin E."/>
        </authorList>
    </citation>
    <scope>NUCLEOTIDE SEQUENCE [LARGE SCALE GENOMIC DNA]</scope>
    <source>
        <strain evidence="2 3">M11/M66-122</strain>
    </source>
</reference>
<accession>A0AAN9UQA1</accession>
<dbReference type="PANTHER" id="PTHR40130">
    <property type="entry name" value="EXPRESSED PROTEIN"/>
    <property type="match status" value="1"/>
</dbReference>
<keyword evidence="3" id="KW-1185">Reference proteome</keyword>
<feature type="region of interest" description="Disordered" evidence="1">
    <location>
        <begin position="156"/>
        <end position="240"/>
    </location>
</feature>
<feature type="region of interest" description="Disordered" evidence="1">
    <location>
        <begin position="347"/>
        <end position="422"/>
    </location>
</feature>
<proteinExistence type="predicted"/>
<evidence type="ECO:0000313" key="2">
    <source>
        <dbReference type="EMBL" id="KAK7750310.1"/>
    </source>
</evidence>
<comment type="caution">
    <text evidence="2">The sequence shown here is derived from an EMBL/GenBank/DDBJ whole genome shotgun (WGS) entry which is preliminary data.</text>
</comment>
<evidence type="ECO:0000313" key="3">
    <source>
        <dbReference type="Proteomes" id="UP001320420"/>
    </source>
</evidence>
<dbReference type="PANTHER" id="PTHR40130:SF1">
    <property type="entry name" value="SPINDLE POLE BODY-ASSOCIATED PROTEIN CUT12 DOMAIN-CONTAINING PROTEIN"/>
    <property type="match status" value="1"/>
</dbReference>
<feature type="compositionally biased region" description="Low complexity" evidence="1">
    <location>
        <begin position="226"/>
        <end position="237"/>
    </location>
</feature>
<dbReference type="AlphaFoldDB" id="A0AAN9UQA1"/>
<feature type="compositionally biased region" description="Low complexity" evidence="1">
    <location>
        <begin position="479"/>
        <end position="499"/>
    </location>
</feature>